<dbReference type="PIRSF" id="PIRSF023803">
    <property type="entry name" value="Ribonuclease_P_prd"/>
    <property type="match status" value="1"/>
</dbReference>
<evidence type="ECO:0000256" key="6">
    <source>
        <dbReference type="PIRNR" id="PIRNR023803"/>
    </source>
</evidence>
<dbReference type="InterPro" id="IPR038085">
    <property type="entry name" value="Rnp2-like_sf"/>
</dbReference>
<accession>A0A8S1BLJ0</accession>
<evidence type="ECO:0000256" key="5">
    <source>
        <dbReference type="ARBA" id="ARBA00044198"/>
    </source>
</evidence>
<dbReference type="Pfam" id="PF01900">
    <property type="entry name" value="RNase_P_Rpp14"/>
    <property type="match status" value="1"/>
</dbReference>
<dbReference type="OrthoDB" id="277888at2759"/>
<evidence type="ECO:0000313" key="8">
    <source>
        <dbReference type="Proteomes" id="UP000494165"/>
    </source>
</evidence>
<comment type="similarity">
    <text evidence="1 6">Belongs to the eukaryotic/archaeal RNase P protein component 2 family.</text>
</comment>
<proteinExistence type="inferred from homology"/>
<dbReference type="GO" id="GO:0030677">
    <property type="term" value="C:ribonuclease P complex"/>
    <property type="evidence" value="ECO:0007669"/>
    <property type="project" value="InterPro"/>
</dbReference>
<evidence type="ECO:0000313" key="7">
    <source>
        <dbReference type="EMBL" id="CAB3360202.1"/>
    </source>
</evidence>
<dbReference type="EMBL" id="CADEPI010000003">
    <property type="protein sequence ID" value="CAB3360202.1"/>
    <property type="molecule type" value="Genomic_DNA"/>
</dbReference>
<dbReference type="PANTHER" id="PTHR48414:SF1">
    <property type="entry name" value="POP5 HOMOLOG, RIBONUCLEASE P_MRP SUBUNIT"/>
    <property type="match status" value="1"/>
</dbReference>
<keyword evidence="8" id="KW-1185">Reference proteome</keyword>
<sequence>MVRFKNRYLVLEVVPVESKNKRKPQMRAQALYSALMEKVELLHGDFGVAAIRNGFLAKYCSKMTQIAYVRVRHGPHKLVTSAVPLVTQLEGVLVSLRTIYTGGSVMQCNKFLRDFHIKQLEDALPLVKDEEQRKKVQEAFLSFRQLGEERSNINQ</sequence>
<dbReference type="GO" id="GO:0006364">
    <property type="term" value="P:rRNA processing"/>
    <property type="evidence" value="ECO:0007669"/>
    <property type="project" value="UniProtKB-KW"/>
</dbReference>
<keyword evidence="2" id="KW-0698">rRNA processing</keyword>
<evidence type="ECO:0000256" key="4">
    <source>
        <dbReference type="ARBA" id="ARBA00023242"/>
    </source>
</evidence>
<dbReference type="GO" id="GO:0033204">
    <property type="term" value="F:ribonuclease P RNA binding"/>
    <property type="evidence" value="ECO:0007669"/>
    <property type="project" value="InterPro"/>
</dbReference>
<dbReference type="InterPro" id="IPR002759">
    <property type="entry name" value="Pop5/Rpp14/Rnp2-like"/>
</dbReference>
<name>A0A8S1BLJ0_9INSE</name>
<keyword evidence="4 6" id="KW-0539">Nucleus</keyword>
<organism evidence="7 8">
    <name type="scientific">Cloeon dipterum</name>
    <dbReference type="NCBI Taxonomy" id="197152"/>
    <lineage>
        <taxon>Eukaryota</taxon>
        <taxon>Metazoa</taxon>
        <taxon>Ecdysozoa</taxon>
        <taxon>Arthropoda</taxon>
        <taxon>Hexapoda</taxon>
        <taxon>Insecta</taxon>
        <taxon>Pterygota</taxon>
        <taxon>Palaeoptera</taxon>
        <taxon>Ephemeroptera</taxon>
        <taxon>Pisciforma</taxon>
        <taxon>Baetidae</taxon>
        <taxon>Cloeon</taxon>
    </lineage>
</organism>
<dbReference type="PANTHER" id="PTHR48414">
    <property type="entry name" value="POP5 HOMOLOG, RIBONUCLEASE P_MRP SUBUNIT"/>
    <property type="match status" value="1"/>
</dbReference>
<comment type="function">
    <text evidence="6">Component of ribonuclease P, a protein complex that generates mature tRNA molecules by cleaving their 5'-ends.</text>
</comment>
<dbReference type="Gene3D" id="3.30.70.3250">
    <property type="entry name" value="Ribonuclease P, Pop5 subunit"/>
    <property type="match status" value="1"/>
</dbReference>
<evidence type="ECO:0000256" key="3">
    <source>
        <dbReference type="ARBA" id="ARBA00022694"/>
    </source>
</evidence>
<evidence type="ECO:0000256" key="1">
    <source>
        <dbReference type="ARBA" id="ARBA00010800"/>
    </source>
</evidence>
<comment type="subcellular location">
    <subcellularLocation>
        <location evidence="6">Nucleus</location>
        <location evidence="6">Nucleolus</location>
    </subcellularLocation>
</comment>
<dbReference type="GO" id="GO:0005730">
    <property type="term" value="C:nucleolus"/>
    <property type="evidence" value="ECO:0007669"/>
    <property type="project" value="UniProtKB-SubCell"/>
</dbReference>
<dbReference type="AlphaFoldDB" id="A0A8S1BLJ0"/>
<dbReference type="InterPro" id="IPR016819">
    <property type="entry name" value="RNase_P/MRP_POP5"/>
</dbReference>
<dbReference type="SUPFAM" id="SSF160350">
    <property type="entry name" value="Rnp2-like"/>
    <property type="match status" value="1"/>
</dbReference>
<comment type="caution">
    <text evidence="7">The sequence shown here is derived from an EMBL/GenBank/DDBJ whole genome shotgun (WGS) entry which is preliminary data.</text>
</comment>
<evidence type="ECO:0000256" key="2">
    <source>
        <dbReference type="ARBA" id="ARBA00022552"/>
    </source>
</evidence>
<reference evidence="7 8" key="1">
    <citation type="submission" date="2020-04" db="EMBL/GenBank/DDBJ databases">
        <authorList>
            <person name="Alioto T."/>
            <person name="Alioto T."/>
            <person name="Gomez Garrido J."/>
        </authorList>
    </citation>
    <scope>NUCLEOTIDE SEQUENCE [LARGE SCALE GENOMIC DNA]</scope>
</reference>
<keyword evidence="3 6" id="KW-0819">tRNA processing</keyword>
<dbReference type="GO" id="GO:0001682">
    <property type="term" value="P:tRNA 5'-leader removal"/>
    <property type="evidence" value="ECO:0007669"/>
    <property type="project" value="InterPro"/>
</dbReference>
<dbReference type="Proteomes" id="UP000494165">
    <property type="component" value="Unassembled WGS sequence"/>
</dbReference>
<gene>
    <name evidence="7" type="ORF">CLODIP_2_CD08934</name>
</gene>
<protein>
    <recommendedName>
        <fullName evidence="5 6">Ribonuclease P/MRP protein subunit POP5</fullName>
    </recommendedName>
</protein>